<feature type="domain" description="CN hydrolase" evidence="10">
    <location>
        <begin position="244"/>
        <end position="497"/>
    </location>
</feature>
<keyword evidence="3 9" id="KW-1003">Cell membrane</keyword>
<evidence type="ECO:0000256" key="3">
    <source>
        <dbReference type="ARBA" id="ARBA00022475"/>
    </source>
</evidence>
<dbReference type="PROSITE" id="PS50263">
    <property type="entry name" value="CN_HYDROLASE"/>
    <property type="match status" value="1"/>
</dbReference>
<comment type="similarity">
    <text evidence="2 9">Belongs to the CN hydrolase family. Apolipoprotein N-acyltransferase subfamily.</text>
</comment>
<dbReference type="SUPFAM" id="SSF56317">
    <property type="entry name" value="Carbon-nitrogen hydrolase"/>
    <property type="match status" value="1"/>
</dbReference>
<dbReference type="EC" id="2.3.1.269" evidence="9"/>
<feature type="transmembrane region" description="Helical" evidence="9">
    <location>
        <begin position="171"/>
        <end position="195"/>
    </location>
</feature>
<name>A0ABT7AID4_9HYPH</name>
<evidence type="ECO:0000259" key="10">
    <source>
        <dbReference type="PROSITE" id="PS50263"/>
    </source>
</evidence>
<dbReference type="PANTHER" id="PTHR38686:SF1">
    <property type="entry name" value="APOLIPOPROTEIN N-ACYLTRANSFERASE"/>
    <property type="match status" value="1"/>
</dbReference>
<evidence type="ECO:0000313" key="12">
    <source>
        <dbReference type="Proteomes" id="UP001321492"/>
    </source>
</evidence>
<accession>A0ABT7AID4</accession>
<evidence type="ECO:0000256" key="9">
    <source>
        <dbReference type="HAMAP-Rule" id="MF_01148"/>
    </source>
</evidence>
<keyword evidence="4 9" id="KW-0808">Transferase</keyword>
<dbReference type="RefSeq" id="WP_283740748.1">
    <property type="nucleotide sequence ID" value="NZ_JASJEV010000006.1"/>
</dbReference>
<comment type="caution">
    <text evidence="11">The sequence shown here is derived from an EMBL/GenBank/DDBJ whole genome shotgun (WGS) entry which is preliminary data.</text>
</comment>
<evidence type="ECO:0000256" key="8">
    <source>
        <dbReference type="ARBA" id="ARBA00023315"/>
    </source>
</evidence>
<dbReference type="InterPro" id="IPR004563">
    <property type="entry name" value="Apolipo_AcylTrfase"/>
</dbReference>
<evidence type="ECO:0000256" key="4">
    <source>
        <dbReference type="ARBA" id="ARBA00022679"/>
    </source>
</evidence>
<feature type="transmembrane region" description="Helical" evidence="9">
    <location>
        <begin position="18"/>
        <end position="51"/>
    </location>
</feature>
<proteinExistence type="inferred from homology"/>
<dbReference type="NCBIfam" id="TIGR00546">
    <property type="entry name" value="lnt"/>
    <property type="match status" value="1"/>
</dbReference>
<dbReference type="InterPro" id="IPR036526">
    <property type="entry name" value="C-N_Hydrolase_sf"/>
</dbReference>
<evidence type="ECO:0000256" key="5">
    <source>
        <dbReference type="ARBA" id="ARBA00022692"/>
    </source>
</evidence>
<evidence type="ECO:0000313" key="11">
    <source>
        <dbReference type="EMBL" id="MDJ1158752.1"/>
    </source>
</evidence>
<dbReference type="Pfam" id="PF00795">
    <property type="entry name" value="CN_hydrolase"/>
    <property type="match status" value="1"/>
</dbReference>
<dbReference type="Pfam" id="PF20154">
    <property type="entry name" value="LNT_N"/>
    <property type="match status" value="1"/>
</dbReference>
<dbReference type="InterPro" id="IPR045378">
    <property type="entry name" value="LNT_N"/>
</dbReference>
<dbReference type="EMBL" id="JASJEV010000006">
    <property type="protein sequence ID" value="MDJ1158752.1"/>
    <property type="molecule type" value="Genomic_DNA"/>
</dbReference>
<comment type="pathway">
    <text evidence="9">Protein modification; lipoprotein biosynthesis (N-acyl transfer).</text>
</comment>
<dbReference type="Proteomes" id="UP001321492">
    <property type="component" value="Unassembled WGS sequence"/>
</dbReference>
<keyword evidence="8 9" id="KW-0012">Acyltransferase</keyword>
<organism evidence="11 12">
    <name type="scientific">Chelatococcus albus</name>
    <dbReference type="NCBI Taxonomy" id="3047466"/>
    <lineage>
        <taxon>Bacteria</taxon>
        <taxon>Pseudomonadati</taxon>
        <taxon>Pseudomonadota</taxon>
        <taxon>Alphaproteobacteria</taxon>
        <taxon>Hyphomicrobiales</taxon>
        <taxon>Chelatococcaceae</taxon>
        <taxon>Chelatococcus</taxon>
    </lineage>
</organism>
<comment type="function">
    <text evidence="9">Catalyzes the phospholipid dependent N-acylation of the N-terminal cysteine of apolipoprotein, the last step in lipoprotein maturation.</text>
</comment>
<keyword evidence="6 9" id="KW-1133">Transmembrane helix</keyword>
<gene>
    <name evidence="9 11" type="primary">lnt</name>
    <name evidence="11" type="ORF">QNA08_10955</name>
</gene>
<dbReference type="HAMAP" id="MF_01148">
    <property type="entry name" value="Lnt"/>
    <property type="match status" value="1"/>
</dbReference>
<evidence type="ECO:0000256" key="6">
    <source>
        <dbReference type="ARBA" id="ARBA00022989"/>
    </source>
</evidence>
<dbReference type="PANTHER" id="PTHR38686">
    <property type="entry name" value="APOLIPOPROTEIN N-ACYLTRANSFERASE"/>
    <property type="match status" value="1"/>
</dbReference>
<keyword evidence="5 9" id="KW-0812">Transmembrane</keyword>
<dbReference type="CDD" id="cd07571">
    <property type="entry name" value="ALP_N-acyl_transferase"/>
    <property type="match status" value="1"/>
</dbReference>
<feature type="transmembrane region" description="Helical" evidence="9">
    <location>
        <begin position="207"/>
        <end position="226"/>
    </location>
</feature>
<keyword evidence="12" id="KW-1185">Reference proteome</keyword>
<dbReference type="InterPro" id="IPR003010">
    <property type="entry name" value="C-N_Hydrolase"/>
</dbReference>
<protein>
    <recommendedName>
        <fullName evidence="9">Apolipoprotein N-acyltransferase</fullName>
        <shortName evidence="9">ALP N-acyltransferase</shortName>
        <ecNumber evidence="9">2.3.1.269</ecNumber>
    </recommendedName>
</protein>
<reference evidence="11 12" key="1">
    <citation type="submission" date="2023-05" db="EMBL/GenBank/DDBJ databases">
        <title>Chelatococcus sp. nov., a moderately thermophilic bacterium isolated from hot spring microbial mat.</title>
        <authorList>
            <person name="Hu C.-J."/>
            <person name="Li W.-J."/>
        </authorList>
    </citation>
    <scope>NUCLEOTIDE SEQUENCE [LARGE SCALE GENOMIC DNA]</scope>
    <source>
        <strain evidence="11 12">SYSU G07232</strain>
    </source>
</reference>
<sequence length="530" mass="56246">MTALAHRVILAWGWPRRLIALFAGAIGALAMPPFGIWPLLIVAMTVAVWLVDGSAHGGRGGRWATIRAAAAAGWWFGFGYFVAGLWWLGAAFLVEAEEFAWALPLGVLGLPAGLAVFPALGFALARLLWPAGGMRLLGLAAGLGASEWLRGHVLTGFPWNSFGMAFGQHPLMAQAASVVGLYGLTLAAVAICAAPATLGTEEGRARWTAPLLALLALIGLAGYGLWRIPQGPTATVVGVKLRIMQPNLPQDAKFRPDNKDGIMQRYLTLSDRATSPQSNGVGDATHLIWPESAFPFLLARDPAALAQIAALLPTGTTLITGAARADTPLPGETAYRFYNSIYVIRDDGTIIGTYDKVHLVPFGEYLPLGALLQRLGLRQFVHVPGGFEAGTRRAPLSVPGLSAAAPLICYEAIFPGEVVPDGQRPVVLLNVTNDAWFGLTPGPYQHLAQARLRAVEEGLPLVRAANTGISAVVDAYGRIVERLPLGVEGVLDSQLPAAINTTIYARFRDVSFLVVIVCFAAFSFAARSRG</sequence>
<comment type="catalytic activity">
    <reaction evidence="9">
        <text>N-terminal S-1,2-diacyl-sn-glyceryl-L-cysteinyl-[lipoprotein] + a glycerophospholipid = N-acyl-S-1,2-diacyl-sn-glyceryl-L-cysteinyl-[lipoprotein] + a 2-acyl-sn-glycero-3-phospholipid + H(+)</text>
        <dbReference type="Rhea" id="RHEA:48228"/>
        <dbReference type="Rhea" id="RHEA-COMP:14681"/>
        <dbReference type="Rhea" id="RHEA-COMP:14684"/>
        <dbReference type="ChEBI" id="CHEBI:15378"/>
        <dbReference type="ChEBI" id="CHEBI:136912"/>
        <dbReference type="ChEBI" id="CHEBI:140656"/>
        <dbReference type="ChEBI" id="CHEBI:140657"/>
        <dbReference type="ChEBI" id="CHEBI:140660"/>
        <dbReference type="EC" id="2.3.1.269"/>
    </reaction>
</comment>
<evidence type="ECO:0000256" key="1">
    <source>
        <dbReference type="ARBA" id="ARBA00004651"/>
    </source>
</evidence>
<comment type="subcellular location">
    <subcellularLocation>
        <location evidence="1 9">Cell membrane</location>
        <topology evidence="1 9">Multi-pass membrane protein</topology>
    </subcellularLocation>
</comment>
<feature type="transmembrane region" description="Helical" evidence="9">
    <location>
        <begin position="510"/>
        <end position="526"/>
    </location>
</feature>
<keyword evidence="7 9" id="KW-0472">Membrane</keyword>
<evidence type="ECO:0000256" key="2">
    <source>
        <dbReference type="ARBA" id="ARBA00010065"/>
    </source>
</evidence>
<feature type="transmembrane region" description="Helical" evidence="9">
    <location>
        <begin position="99"/>
        <end position="124"/>
    </location>
</feature>
<evidence type="ECO:0000256" key="7">
    <source>
        <dbReference type="ARBA" id="ARBA00023136"/>
    </source>
</evidence>
<dbReference type="Gene3D" id="3.60.110.10">
    <property type="entry name" value="Carbon-nitrogen hydrolase"/>
    <property type="match status" value="1"/>
</dbReference>
<feature type="transmembrane region" description="Helical" evidence="9">
    <location>
        <begin position="72"/>
        <end position="93"/>
    </location>
</feature>